<evidence type="ECO:0000259" key="4">
    <source>
        <dbReference type="PROSITE" id="PS51352"/>
    </source>
</evidence>
<evidence type="ECO:0000313" key="5">
    <source>
        <dbReference type="EMBL" id="PGH26933.1"/>
    </source>
</evidence>
<dbReference type="PROSITE" id="PS51352">
    <property type="entry name" value="THIOREDOXIN_2"/>
    <property type="match status" value="1"/>
</dbReference>
<proteinExistence type="inferred from homology"/>
<accession>A0A2B7Z128</accession>
<dbReference type="PANTHER" id="PTHR46115">
    <property type="entry name" value="THIOREDOXIN-LIKE PROTEIN 1"/>
    <property type="match status" value="1"/>
</dbReference>
<sequence length="237" mass="25113">MISQTSFRALFIGSSAPAAAAVAVMAPPLLHPTTAFHRLTTSPSLTLRYKPPTVASLRSISTFSKLPYLSLSPFARSTRLPRTTTSSSLNKKSPAPPIAASFSRSFSSSSRSSFRASPSTMVVNNLASLGDFTKAVSTTDVAAATAETPKASLVVIDCFAVWCGPCKQISPAIEEFSKTYTNVGFYKVDVDEVPDVAQELGVRAMPTFFFFKDGQKVDTVVGANAGSIKAAIEKNLA</sequence>
<protein>
    <submittedName>
        <fullName evidence="5">Thioredoxin</fullName>
    </submittedName>
</protein>
<dbReference type="CDD" id="cd02947">
    <property type="entry name" value="TRX_family"/>
    <property type="match status" value="1"/>
</dbReference>
<dbReference type="OrthoDB" id="10263751at2759"/>
<evidence type="ECO:0000256" key="3">
    <source>
        <dbReference type="SAM" id="MobiDB-lite"/>
    </source>
</evidence>
<evidence type="ECO:0000256" key="1">
    <source>
        <dbReference type="ARBA" id="ARBA00008987"/>
    </source>
</evidence>
<reference evidence="5 6" key="1">
    <citation type="submission" date="2017-10" db="EMBL/GenBank/DDBJ databases">
        <title>Comparative genomics in systemic dimorphic fungi from Ajellomycetaceae.</title>
        <authorList>
            <person name="Munoz J.F."/>
            <person name="Mcewen J.G."/>
            <person name="Clay O.K."/>
            <person name="Cuomo C.A."/>
        </authorList>
    </citation>
    <scope>NUCLEOTIDE SEQUENCE [LARGE SCALE GENOMIC DNA]</scope>
    <source>
        <strain evidence="5 6">UAMH7299</strain>
    </source>
</reference>
<comment type="similarity">
    <text evidence="1">Belongs to the thioredoxin family.</text>
</comment>
<feature type="domain" description="Thioredoxin" evidence="4">
    <location>
        <begin position="89"/>
        <end position="237"/>
    </location>
</feature>
<evidence type="ECO:0000313" key="6">
    <source>
        <dbReference type="Proteomes" id="UP000224634"/>
    </source>
</evidence>
<dbReference type="InterPro" id="IPR036249">
    <property type="entry name" value="Thioredoxin-like_sf"/>
</dbReference>
<dbReference type="InterPro" id="IPR013766">
    <property type="entry name" value="Thioredoxin_domain"/>
</dbReference>
<dbReference type="PROSITE" id="PS00194">
    <property type="entry name" value="THIOREDOXIN_1"/>
    <property type="match status" value="1"/>
</dbReference>
<dbReference type="Proteomes" id="UP000224634">
    <property type="component" value="Unassembled WGS sequence"/>
</dbReference>
<dbReference type="SUPFAM" id="SSF52833">
    <property type="entry name" value="Thioredoxin-like"/>
    <property type="match status" value="1"/>
</dbReference>
<dbReference type="AlphaFoldDB" id="A0A2B7Z128"/>
<dbReference type="Gene3D" id="3.40.30.10">
    <property type="entry name" value="Glutaredoxin"/>
    <property type="match status" value="1"/>
</dbReference>
<gene>
    <name evidence="5" type="ORF">AJ80_01315</name>
</gene>
<dbReference type="FunFam" id="3.40.30.10:FF:000245">
    <property type="entry name" value="Thioredoxin"/>
    <property type="match status" value="1"/>
</dbReference>
<name>A0A2B7Z128_POLH7</name>
<dbReference type="EMBL" id="PDNA01000011">
    <property type="protein sequence ID" value="PGH26933.1"/>
    <property type="molecule type" value="Genomic_DNA"/>
</dbReference>
<dbReference type="PRINTS" id="PR00421">
    <property type="entry name" value="THIOREDOXIN"/>
</dbReference>
<dbReference type="STRING" id="1447883.A0A2B7Z128"/>
<organism evidence="5 6">
    <name type="scientific">Polytolypa hystricis (strain UAMH7299)</name>
    <dbReference type="NCBI Taxonomy" id="1447883"/>
    <lineage>
        <taxon>Eukaryota</taxon>
        <taxon>Fungi</taxon>
        <taxon>Dikarya</taxon>
        <taxon>Ascomycota</taxon>
        <taxon>Pezizomycotina</taxon>
        <taxon>Eurotiomycetes</taxon>
        <taxon>Eurotiomycetidae</taxon>
        <taxon>Onygenales</taxon>
        <taxon>Onygenales incertae sedis</taxon>
        <taxon>Polytolypa</taxon>
    </lineage>
</organism>
<dbReference type="Pfam" id="PF00085">
    <property type="entry name" value="Thioredoxin"/>
    <property type="match status" value="1"/>
</dbReference>
<feature type="region of interest" description="Disordered" evidence="3">
    <location>
        <begin position="81"/>
        <end position="115"/>
    </location>
</feature>
<dbReference type="InterPro" id="IPR017937">
    <property type="entry name" value="Thioredoxin_CS"/>
</dbReference>
<feature type="compositionally biased region" description="Low complexity" evidence="3">
    <location>
        <begin position="98"/>
        <end position="115"/>
    </location>
</feature>
<keyword evidence="6" id="KW-1185">Reference proteome</keyword>
<evidence type="ECO:0000256" key="2">
    <source>
        <dbReference type="ARBA" id="ARBA00023157"/>
    </source>
</evidence>
<keyword evidence="2" id="KW-1015">Disulfide bond</keyword>
<comment type="caution">
    <text evidence="5">The sequence shown here is derived from an EMBL/GenBank/DDBJ whole genome shotgun (WGS) entry which is preliminary data.</text>
</comment>